<dbReference type="Gene3D" id="3.90.1720.70">
    <property type="match status" value="1"/>
</dbReference>
<reference evidence="2" key="1">
    <citation type="submission" date="2017-01" db="EMBL/GenBank/DDBJ databases">
        <authorList>
            <person name="Varghese N."/>
            <person name="Submissions S."/>
        </authorList>
    </citation>
    <scope>NUCLEOTIDE SEQUENCE [LARGE SCALE GENOMIC DNA]</scope>
    <source>
        <strain evidence="2">DSM 24913</strain>
    </source>
</reference>
<dbReference type="InterPro" id="IPR025562">
    <property type="entry name" value="Tae4"/>
</dbReference>
<dbReference type="STRING" id="484498.SAMN05421686_1252"/>
<dbReference type="RefSeq" id="WP_076518260.1">
    <property type="nucleotide sequence ID" value="NZ_FTOH01000025.1"/>
</dbReference>
<evidence type="ECO:0000313" key="2">
    <source>
        <dbReference type="Proteomes" id="UP000185639"/>
    </source>
</evidence>
<dbReference type="AlphaFoldDB" id="A0A1N7QDQ1"/>
<dbReference type="Pfam" id="PF14113">
    <property type="entry name" value="Tae4"/>
    <property type="match status" value="1"/>
</dbReference>
<evidence type="ECO:0000313" key="1">
    <source>
        <dbReference type="EMBL" id="SIT20924.1"/>
    </source>
</evidence>
<dbReference type="EMBL" id="FTOH01000025">
    <property type="protein sequence ID" value="SIT20924.1"/>
    <property type="molecule type" value="Genomic_DNA"/>
</dbReference>
<accession>A0A1N7QDQ1</accession>
<organism evidence="1 2">
    <name type="scientific">Thalassolituus maritimus</name>
    <dbReference type="NCBI Taxonomy" id="484498"/>
    <lineage>
        <taxon>Bacteria</taxon>
        <taxon>Pseudomonadati</taxon>
        <taxon>Pseudomonadota</taxon>
        <taxon>Gammaproteobacteria</taxon>
        <taxon>Oceanospirillales</taxon>
        <taxon>Oceanospirillaceae</taxon>
        <taxon>Thalassolituus</taxon>
    </lineage>
</organism>
<sequence length="167" mass="18840">MKRPHIEDAWKAFKEVYDDVGKTVSGVGTKIGGKVDYNINKIPQGQGRFENACAIRLSYVLNQTGVKIPFISGQTVSGKSGNWYIYKVNTMIAYLKKVFGDPDEVFLSPNEIDFSKKKGILVFEVDQWVDASGHATIWNGTECSDKCYFPISKKAYLWELKSKYSAF</sequence>
<gene>
    <name evidence="1" type="ORF">SAMN05421686_1252</name>
</gene>
<proteinExistence type="predicted"/>
<dbReference type="Proteomes" id="UP000185639">
    <property type="component" value="Unassembled WGS sequence"/>
</dbReference>
<name>A0A1N7QDQ1_9GAMM</name>
<protein>
    <submittedName>
        <fullName evidence="1">Type VI secretion system (T6SS), amidase effector protein 4</fullName>
    </submittedName>
</protein>
<keyword evidence="2" id="KW-1185">Reference proteome</keyword>
<dbReference type="OrthoDB" id="8480759at2"/>